<dbReference type="EMBL" id="JAZHOG010000002">
    <property type="protein sequence ID" value="MEJ8566801.1"/>
    <property type="molecule type" value="Genomic_DNA"/>
</dbReference>
<evidence type="ECO:0000256" key="3">
    <source>
        <dbReference type="ARBA" id="ARBA00022989"/>
    </source>
</evidence>
<keyword evidence="4 5" id="KW-0472">Membrane</keyword>
<dbReference type="Pfam" id="PF06305">
    <property type="entry name" value="LapA_dom"/>
    <property type="match status" value="1"/>
</dbReference>
<evidence type="ECO:0000256" key="1">
    <source>
        <dbReference type="ARBA" id="ARBA00022475"/>
    </source>
</evidence>
<gene>
    <name evidence="7" type="ORF">V3330_04090</name>
</gene>
<reference evidence="7 8" key="1">
    <citation type="submission" date="2024-02" db="EMBL/GenBank/DDBJ databases">
        <title>A novel Wenzhouxiangellaceae bacterium, isolated from coastal sediments.</title>
        <authorList>
            <person name="Du Z.-J."/>
            <person name="Ye Y.-Q."/>
            <person name="Zhang X.-Y."/>
        </authorList>
    </citation>
    <scope>NUCLEOTIDE SEQUENCE [LARGE SCALE GENOMIC DNA]</scope>
    <source>
        <strain evidence="7 8">CH-27</strain>
    </source>
</reference>
<evidence type="ECO:0000256" key="5">
    <source>
        <dbReference type="SAM" id="Phobius"/>
    </source>
</evidence>
<evidence type="ECO:0000313" key="7">
    <source>
        <dbReference type="EMBL" id="MEJ8566801.1"/>
    </source>
</evidence>
<proteinExistence type="predicted"/>
<name>A0AAW9RH22_9GAMM</name>
<dbReference type="GO" id="GO:0005886">
    <property type="term" value="C:plasma membrane"/>
    <property type="evidence" value="ECO:0007669"/>
    <property type="project" value="InterPro"/>
</dbReference>
<protein>
    <submittedName>
        <fullName evidence="7">LapA family protein</fullName>
    </submittedName>
</protein>
<feature type="transmembrane region" description="Helical" evidence="5">
    <location>
        <begin position="20"/>
        <end position="42"/>
    </location>
</feature>
<accession>A0AAW9RH22</accession>
<evidence type="ECO:0000313" key="8">
    <source>
        <dbReference type="Proteomes" id="UP001359886"/>
    </source>
</evidence>
<comment type="caution">
    <text evidence="7">The sequence shown here is derived from an EMBL/GenBank/DDBJ whole genome shotgun (WGS) entry which is preliminary data.</text>
</comment>
<dbReference type="InterPro" id="IPR010445">
    <property type="entry name" value="LapA_dom"/>
</dbReference>
<keyword evidence="3 5" id="KW-1133">Transmembrane helix</keyword>
<sequence length="110" mass="12040">MAVTRLVGEARLPINREQGVYRLGFIIVTILAVVLGLLVGTLNNEPVAIDLLWFHLVWPLGLALIGALAVGMVLGLALSWLFSVLPLKVRLRKARRAGEANQSLLNRPHD</sequence>
<evidence type="ECO:0000256" key="2">
    <source>
        <dbReference type="ARBA" id="ARBA00022692"/>
    </source>
</evidence>
<keyword evidence="2 5" id="KW-0812">Transmembrane</keyword>
<organism evidence="7 8">
    <name type="scientific">Elongatibacter sediminis</name>
    <dbReference type="NCBI Taxonomy" id="3119006"/>
    <lineage>
        <taxon>Bacteria</taxon>
        <taxon>Pseudomonadati</taxon>
        <taxon>Pseudomonadota</taxon>
        <taxon>Gammaproteobacteria</taxon>
        <taxon>Chromatiales</taxon>
        <taxon>Wenzhouxiangellaceae</taxon>
        <taxon>Elongatibacter</taxon>
    </lineage>
</organism>
<keyword evidence="8" id="KW-1185">Reference proteome</keyword>
<feature type="transmembrane region" description="Helical" evidence="5">
    <location>
        <begin position="62"/>
        <end position="87"/>
    </location>
</feature>
<evidence type="ECO:0000259" key="6">
    <source>
        <dbReference type="Pfam" id="PF06305"/>
    </source>
</evidence>
<dbReference type="AlphaFoldDB" id="A0AAW9RH22"/>
<keyword evidence="1" id="KW-1003">Cell membrane</keyword>
<dbReference type="Proteomes" id="UP001359886">
    <property type="component" value="Unassembled WGS sequence"/>
</dbReference>
<feature type="domain" description="Lipopolysaccharide assembly protein A" evidence="6">
    <location>
        <begin position="42"/>
        <end position="97"/>
    </location>
</feature>
<evidence type="ECO:0000256" key="4">
    <source>
        <dbReference type="ARBA" id="ARBA00023136"/>
    </source>
</evidence>